<sequence>SQLSVQLEEAFKTERFLRSQLRGFQFESPFKRRQNQKAQSPSPPRNRSLDHCFEKPFQPKRATNRKIWSASSPELGRSSSEEEPVVGRRDIGKSKQRFQYKLSPRFRASSPTFSELS</sequence>
<evidence type="ECO:0000313" key="2">
    <source>
        <dbReference type="EMBL" id="JAS90696.1"/>
    </source>
</evidence>
<dbReference type="EMBL" id="GECU01017010">
    <property type="protein sequence ID" value="JAS90696.1"/>
    <property type="molecule type" value="Transcribed_RNA"/>
</dbReference>
<organism evidence="2">
    <name type="scientific">Homalodisca liturata</name>
    <dbReference type="NCBI Taxonomy" id="320908"/>
    <lineage>
        <taxon>Eukaryota</taxon>
        <taxon>Metazoa</taxon>
        <taxon>Ecdysozoa</taxon>
        <taxon>Arthropoda</taxon>
        <taxon>Hexapoda</taxon>
        <taxon>Insecta</taxon>
        <taxon>Pterygota</taxon>
        <taxon>Neoptera</taxon>
        <taxon>Paraneoptera</taxon>
        <taxon>Hemiptera</taxon>
        <taxon>Auchenorrhyncha</taxon>
        <taxon>Membracoidea</taxon>
        <taxon>Cicadellidae</taxon>
        <taxon>Cicadellinae</taxon>
        <taxon>Proconiini</taxon>
        <taxon>Homalodisca</taxon>
    </lineage>
</organism>
<evidence type="ECO:0000256" key="1">
    <source>
        <dbReference type="SAM" id="MobiDB-lite"/>
    </source>
</evidence>
<reference evidence="2" key="1">
    <citation type="submission" date="2015-11" db="EMBL/GenBank/DDBJ databases">
        <title>De novo transcriptome assembly of four potential Pierce s Disease insect vectors from Arizona vineyards.</title>
        <authorList>
            <person name="Tassone E.E."/>
        </authorList>
    </citation>
    <scope>NUCLEOTIDE SEQUENCE</scope>
</reference>
<dbReference type="AlphaFoldDB" id="A0A1B6IUT0"/>
<feature type="non-terminal residue" evidence="2">
    <location>
        <position position="1"/>
    </location>
</feature>
<feature type="region of interest" description="Disordered" evidence="1">
    <location>
        <begin position="27"/>
        <end position="117"/>
    </location>
</feature>
<feature type="non-terminal residue" evidence="2">
    <location>
        <position position="117"/>
    </location>
</feature>
<gene>
    <name evidence="2" type="ORF">g.58729</name>
</gene>
<accession>A0A1B6IUT0</accession>
<proteinExistence type="predicted"/>
<protein>
    <submittedName>
        <fullName evidence="2">Uncharacterized protein</fullName>
    </submittedName>
</protein>
<name>A0A1B6IUT0_9HEMI</name>